<keyword evidence="2" id="KW-0378">Hydrolase</keyword>
<dbReference type="KEGG" id="plue:EWM63_27665"/>
<keyword evidence="3" id="KW-1185">Reference proteome</keyword>
<sequence>MTVLVLDKKKRPLMPCTPKRARKLLAAGRARIHRLFPFCIRLVDRCLEQSTVQPLRLSIDPGSKATGMAIARIEAANAYGVVEPVIHILFLLELAHRGQAIRDSLHARSAMRHRRRSNLRYRAPRFSNRTRPRGWLPPSLRHRLDTTVSWVTRLRRLAPVTHLAQELVYFDTQLMQDPEISGVAYQQGTLAGSEVREYLLEKFHRTCTYCDATDVPLQVEHIHAKARGGSDRVSNLTLACIPCNRKKSAQDIRVFLGKDPVRLARILKQAKAPLHDAAAVNATRWVLFCALKKAGLPVETGTGGQTKWNRSRHGVIKTHALDAACVGVVGEVQGTKVPTLHVKCTGRGSRCKTRLDKYGFPRAYLTRKKTAFGFRTGDMVMATVLTGKHKGQYRGRVAVRMTGNFNIQLGIAGIPTVQGVAHRYCRVLQRADGYGYVWQPTNIFQIKAKATAASRSAPFLTALNGGVFRSTS</sequence>
<dbReference type="CDD" id="cd00085">
    <property type="entry name" value="HNHc"/>
    <property type="match status" value="1"/>
</dbReference>
<dbReference type="OrthoDB" id="9802901at2"/>
<accession>A0A4P6L401</accession>
<dbReference type="Pfam" id="PF01844">
    <property type="entry name" value="HNH"/>
    <property type="match status" value="1"/>
</dbReference>
<dbReference type="GO" id="GO:0008270">
    <property type="term" value="F:zinc ion binding"/>
    <property type="evidence" value="ECO:0007669"/>
    <property type="project" value="InterPro"/>
</dbReference>
<dbReference type="Gene3D" id="1.10.30.50">
    <property type="match status" value="1"/>
</dbReference>
<dbReference type="SMART" id="SM00507">
    <property type="entry name" value="HNHc"/>
    <property type="match status" value="1"/>
</dbReference>
<reference evidence="2 3" key="1">
    <citation type="submission" date="2019-02" db="EMBL/GenBank/DDBJ databases">
        <title>Draft Genome Sequences of Six Type Strains of the Genus Massilia.</title>
        <authorList>
            <person name="Miess H."/>
            <person name="Frediansyhah A."/>
            <person name="Gross H."/>
        </authorList>
    </citation>
    <scope>NUCLEOTIDE SEQUENCE [LARGE SCALE GENOMIC DNA]</scope>
    <source>
        <strain evidence="2 3">DSM 17473</strain>
    </source>
</reference>
<dbReference type="InterPro" id="IPR047693">
    <property type="entry name" value="RNA-guided_IscB-like"/>
</dbReference>
<dbReference type="GO" id="GO:0003676">
    <property type="term" value="F:nucleic acid binding"/>
    <property type="evidence" value="ECO:0007669"/>
    <property type="project" value="InterPro"/>
</dbReference>
<dbReference type="Pfam" id="PF14239">
    <property type="entry name" value="RRXRR"/>
    <property type="match status" value="1"/>
</dbReference>
<evidence type="ECO:0000313" key="3">
    <source>
        <dbReference type="Proteomes" id="UP000290637"/>
    </source>
</evidence>
<dbReference type="GO" id="GO:0004519">
    <property type="term" value="F:endonuclease activity"/>
    <property type="evidence" value="ECO:0007669"/>
    <property type="project" value="UniProtKB-KW"/>
</dbReference>
<name>A0A4P6L401_9BURK</name>
<dbReference type="InterPro" id="IPR025938">
    <property type="entry name" value="RRXRR_dom"/>
</dbReference>
<dbReference type="AlphaFoldDB" id="A0A4P6L401"/>
<dbReference type="InterPro" id="IPR003615">
    <property type="entry name" value="HNH_nuc"/>
</dbReference>
<protein>
    <submittedName>
        <fullName evidence="2">HNH endonuclease</fullName>
    </submittedName>
</protein>
<gene>
    <name evidence="2" type="ORF">EWM63_27665</name>
</gene>
<dbReference type="InterPro" id="IPR002711">
    <property type="entry name" value="HNH"/>
</dbReference>
<feature type="domain" description="HNH nuclease" evidence="1">
    <location>
        <begin position="194"/>
        <end position="245"/>
    </location>
</feature>
<dbReference type="Proteomes" id="UP000290637">
    <property type="component" value="Chromosome"/>
</dbReference>
<organism evidence="2 3">
    <name type="scientific">Pseudoduganella lutea</name>
    <dbReference type="NCBI Taxonomy" id="321985"/>
    <lineage>
        <taxon>Bacteria</taxon>
        <taxon>Pseudomonadati</taxon>
        <taxon>Pseudomonadota</taxon>
        <taxon>Betaproteobacteria</taxon>
        <taxon>Burkholderiales</taxon>
        <taxon>Oxalobacteraceae</taxon>
        <taxon>Telluria group</taxon>
        <taxon>Pseudoduganella</taxon>
    </lineage>
</organism>
<dbReference type="EMBL" id="CP035913">
    <property type="protein sequence ID" value="QBE66291.1"/>
    <property type="molecule type" value="Genomic_DNA"/>
</dbReference>
<evidence type="ECO:0000313" key="2">
    <source>
        <dbReference type="EMBL" id="QBE66291.1"/>
    </source>
</evidence>
<keyword evidence="2" id="KW-0255">Endonuclease</keyword>
<dbReference type="NCBIfam" id="NF040563">
    <property type="entry name" value="guided_IscB"/>
    <property type="match status" value="1"/>
</dbReference>
<keyword evidence="2" id="KW-0540">Nuclease</keyword>
<proteinExistence type="predicted"/>
<dbReference type="RefSeq" id="WP_130189399.1">
    <property type="nucleotide sequence ID" value="NZ_CP035913.1"/>
</dbReference>
<evidence type="ECO:0000259" key="1">
    <source>
        <dbReference type="SMART" id="SM00507"/>
    </source>
</evidence>